<name>A0A1B3SK81_9MOLU</name>
<keyword evidence="2" id="KW-1185">Reference proteome</keyword>
<dbReference type="RefSeq" id="WP_069116209.1">
    <property type="nucleotide sequence ID" value="NZ_CP017015.1"/>
</dbReference>
<accession>A0A1B3SK81</accession>
<dbReference type="OrthoDB" id="389807at2"/>
<proteinExistence type="predicted"/>
<evidence type="ECO:0000313" key="1">
    <source>
        <dbReference type="EMBL" id="AOG60344.1"/>
    </source>
</evidence>
<sequence>MREVNLEKVIYQMLELKLLEIRLQIRQVTIENLYNYISNVILKNNRIRDVNDASFYIMNIKINKLFEYLNYETIKDESSTIEMDLKQILEG</sequence>
<organism evidence="1 2">
    <name type="scientific">Spiroplasma helicoides</name>
    <dbReference type="NCBI Taxonomy" id="216938"/>
    <lineage>
        <taxon>Bacteria</taxon>
        <taxon>Bacillati</taxon>
        <taxon>Mycoplasmatota</taxon>
        <taxon>Mollicutes</taxon>
        <taxon>Entomoplasmatales</taxon>
        <taxon>Spiroplasmataceae</taxon>
        <taxon>Spiroplasma</taxon>
    </lineage>
</organism>
<dbReference type="EMBL" id="CP017015">
    <property type="protein sequence ID" value="AOG60344.1"/>
    <property type="molecule type" value="Genomic_DNA"/>
</dbReference>
<protein>
    <submittedName>
        <fullName evidence="1">Uncharacterized protein</fullName>
    </submittedName>
</protein>
<reference evidence="1 2" key="1">
    <citation type="submission" date="2016-08" db="EMBL/GenBank/DDBJ databases">
        <title>Complete genome sequence of Spiroplasma helicoides TABS-2 (DSM 22551).</title>
        <authorList>
            <person name="Shen W.-Y."/>
            <person name="Lo W.-S."/>
            <person name="Lai Y.-C."/>
            <person name="Kuo C.-H."/>
        </authorList>
    </citation>
    <scope>NUCLEOTIDE SEQUENCE [LARGE SCALE GENOMIC DNA]</scope>
    <source>
        <strain evidence="1 2">TABS-2</strain>
    </source>
</reference>
<gene>
    <name evidence="1" type="ORF">SHELI_v1c03930</name>
</gene>
<evidence type="ECO:0000313" key="2">
    <source>
        <dbReference type="Proteomes" id="UP000094378"/>
    </source>
</evidence>
<dbReference type="KEGG" id="shj:SHELI_v1c03930"/>
<dbReference type="STRING" id="216938.SHELI_v1c03930"/>
<dbReference type="Proteomes" id="UP000094378">
    <property type="component" value="Chromosome"/>
</dbReference>
<dbReference type="AlphaFoldDB" id="A0A1B3SK81"/>